<dbReference type="InterPro" id="IPR007922">
    <property type="entry name" value="DciA-like"/>
</dbReference>
<sequence length="147" mass="16611">MAKFAIPSVMERLAHPGNPHYGLMTQAKLIEANDKALARRLGAPISRHCRLAKISMDTVVLQVDSSVWHSKLRFLGPDIVMFFRTERGMPMITKVRIYVDPAALRHDEPARRLRLSPNAGNFLRSVAKTTENEALRQAWLRLARNAA</sequence>
<dbReference type="AlphaFoldDB" id="A0A450WDK6"/>
<evidence type="ECO:0000313" key="1">
    <source>
        <dbReference type="EMBL" id="VFK15117.1"/>
    </source>
</evidence>
<organism evidence="1">
    <name type="scientific">Candidatus Kentrum sp. LPFa</name>
    <dbReference type="NCBI Taxonomy" id="2126335"/>
    <lineage>
        <taxon>Bacteria</taxon>
        <taxon>Pseudomonadati</taxon>
        <taxon>Pseudomonadota</taxon>
        <taxon>Gammaproteobacteria</taxon>
        <taxon>Candidatus Kentrum</taxon>
    </lineage>
</organism>
<dbReference type="Pfam" id="PF05258">
    <property type="entry name" value="DciA"/>
    <property type="match status" value="1"/>
</dbReference>
<accession>A0A450WDK6</accession>
<name>A0A450WDK6_9GAMM</name>
<evidence type="ECO:0008006" key="2">
    <source>
        <dbReference type="Google" id="ProtNLM"/>
    </source>
</evidence>
<proteinExistence type="predicted"/>
<protein>
    <recommendedName>
        <fullName evidence="2">DUF721 domain-containing protein</fullName>
    </recommendedName>
</protein>
<reference evidence="1" key="1">
    <citation type="submission" date="2019-02" db="EMBL/GenBank/DDBJ databases">
        <authorList>
            <person name="Gruber-Vodicka R. H."/>
            <person name="Seah K. B. B."/>
        </authorList>
    </citation>
    <scope>NUCLEOTIDE SEQUENCE</scope>
    <source>
        <strain evidence="1">BECK_S313</strain>
    </source>
</reference>
<gene>
    <name evidence="1" type="ORF">BECKLPF1236B_GA0070989_107212</name>
</gene>
<dbReference type="EMBL" id="CAADFK010000072">
    <property type="protein sequence ID" value="VFK15117.1"/>
    <property type="molecule type" value="Genomic_DNA"/>
</dbReference>